<evidence type="ECO:0000313" key="11">
    <source>
        <dbReference type="EMBL" id="PKD44707.1"/>
    </source>
</evidence>
<dbReference type="Pfam" id="PF16363">
    <property type="entry name" value="GDP_Man_Dehyd"/>
    <property type="match status" value="1"/>
</dbReference>
<evidence type="ECO:0000256" key="8">
    <source>
        <dbReference type="ARBA" id="ARBA00023235"/>
    </source>
</evidence>
<gene>
    <name evidence="11" type="primary">galE</name>
    <name evidence="11" type="ORF">CWD77_04385</name>
</gene>
<dbReference type="Gene3D" id="3.90.25.10">
    <property type="entry name" value="UDP-galactose 4-epimerase, domain 1"/>
    <property type="match status" value="1"/>
</dbReference>
<evidence type="ECO:0000256" key="3">
    <source>
        <dbReference type="ARBA" id="ARBA00004947"/>
    </source>
</evidence>
<dbReference type="GO" id="GO:0005829">
    <property type="term" value="C:cytosol"/>
    <property type="evidence" value="ECO:0007669"/>
    <property type="project" value="TreeGrafter"/>
</dbReference>
<keyword evidence="9" id="KW-0119">Carbohydrate metabolism</keyword>
<dbReference type="AlphaFoldDB" id="A0A2N0VKI6"/>
<dbReference type="OrthoDB" id="9811743at2"/>
<comment type="catalytic activity">
    <reaction evidence="1 9">
        <text>UDP-alpha-D-glucose = UDP-alpha-D-galactose</text>
        <dbReference type="Rhea" id="RHEA:22168"/>
        <dbReference type="ChEBI" id="CHEBI:58885"/>
        <dbReference type="ChEBI" id="CHEBI:66914"/>
        <dbReference type="EC" id="5.1.3.2"/>
    </reaction>
</comment>
<evidence type="ECO:0000256" key="2">
    <source>
        <dbReference type="ARBA" id="ARBA00001911"/>
    </source>
</evidence>
<dbReference type="InterPro" id="IPR005886">
    <property type="entry name" value="UDP_G4E"/>
</dbReference>
<name>A0A2N0VKI6_9BACT</name>
<comment type="subunit">
    <text evidence="9">Homodimer.</text>
</comment>
<reference evidence="11 12" key="1">
    <citation type="submission" date="2017-11" db="EMBL/GenBank/DDBJ databases">
        <title>Rhodohalobacter 15182 sp. nov., isolated from a salt lake.</title>
        <authorList>
            <person name="Han S."/>
        </authorList>
    </citation>
    <scope>NUCLEOTIDE SEQUENCE [LARGE SCALE GENOMIC DNA]</scope>
    <source>
        <strain evidence="11 12">15182</strain>
    </source>
</reference>
<dbReference type="Proteomes" id="UP000233398">
    <property type="component" value="Unassembled WGS sequence"/>
</dbReference>
<evidence type="ECO:0000256" key="5">
    <source>
        <dbReference type="ARBA" id="ARBA00013189"/>
    </source>
</evidence>
<evidence type="ECO:0000259" key="10">
    <source>
        <dbReference type="Pfam" id="PF16363"/>
    </source>
</evidence>
<evidence type="ECO:0000313" key="12">
    <source>
        <dbReference type="Proteomes" id="UP000233398"/>
    </source>
</evidence>
<dbReference type="SUPFAM" id="SSF51735">
    <property type="entry name" value="NAD(P)-binding Rossmann-fold domains"/>
    <property type="match status" value="1"/>
</dbReference>
<evidence type="ECO:0000256" key="1">
    <source>
        <dbReference type="ARBA" id="ARBA00000083"/>
    </source>
</evidence>
<dbReference type="GO" id="GO:0003978">
    <property type="term" value="F:UDP-glucose 4-epimerase activity"/>
    <property type="evidence" value="ECO:0007669"/>
    <property type="project" value="UniProtKB-UniRule"/>
</dbReference>
<dbReference type="EC" id="5.1.3.2" evidence="5 9"/>
<evidence type="ECO:0000256" key="6">
    <source>
        <dbReference type="ARBA" id="ARBA00018569"/>
    </source>
</evidence>
<dbReference type="PANTHER" id="PTHR43725:SF47">
    <property type="entry name" value="UDP-GLUCOSE 4-EPIMERASE"/>
    <property type="match status" value="1"/>
</dbReference>
<sequence>MKTVLVTGGTGFIGSHTVLELLEDDYKVVVMDNLSNSKTESLARVEKLTGKKADFHELDLLDKDGLRKLFRKYNFDSVIHFAGLKAVGESVEKPLLYFKNNISGTVILCEVMQEFGVKNIVFSSSATVYGDPEKSPIPEDSPVTSVNPYGRTKLTIEYILKDLYQSDRDWNIALLRYFNPVGAHESGLIGEDPNGIPNNLMPFVTQVAVGKLEKLRVFGDDYPTHDGTGVRDYIHVVDLAIGHLKALEKLEENPGVVTYNLGTGQGSSVLDVVKAFEKANSIEIPYEIAPRRPGDAAICYADPSKAEKELDWKAERDLEMMCRDAWNWQQKNPNGYGS</sequence>
<comment type="similarity">
    <text evidence="4 9">Belongs to the NAD(P)-dependent epimerase/dehydratase family.</text>
</comment>
<dbReference type="PANTHER" id="PTHR43725">
    <property type="entry name" value="UDP-GLUCOSE 4-EPIMERASE"/>
    <property type="match status" value="1"/>
</dbReference>
<comment type="cofactor">
    <cofactor evidence="2 9">
        <name>NAD(+)</name>
        <dbReference type="ChEBI" id="CHEBI:57540"/>
    </cofactor>
</comment>
<protein>
    <recommendedName>
        <fullName evidence="6 9">UDP-glucose 4-epimerase</fullName>
        <ecNumber evidence="5 9">5.1.3.2</ecNumber>
    </recommendedName>
</protein>
<dbReference type="GO" id="GO:0006012">
    <property type="term" value="P:galactose metabolic process"/>
    <property type="evidence" value="ECO:0007669"/>
    <property type="project" value="UniProtKB-UniPathway"/>
</dbReference>
<dbReference type="EMBL" id="PISP01000001">
    <property type="protein sequence ID" value="PKD44707.1"/>
    <property type="molecule type" value="Genomic_DNA"/>
</dbReference>
<dbReference type="InterPro" id="IPR016040">
    <property type="entry name" value="NAD(P)-bd_dom"/>
</dbReference>
<dbReference type="NCBIfam" id="NF007956">
    <property type="entry name" value="PRK10675.1"/>
    <property type="match status" value="1"/>
</dbReference>
<comment type="caution">
    <text evidence="11">The sequence shown here is derived from an EMBL/GenBank/DDBJ whole genome shotgun (WGS) entry which is preliminary data.</text>
</comment>
<dbReference type="InterPro" id="IPR036291">
    <property type="entry name" value="NAD(P)-bd_dom_sf"/>
</dbReference>
<keyword evidence="12" id="KW-1185">Reference proteome</keyword>
<feature type="domain" description="NAD(P)-binding" evidence="10">
    <location>
        <begin position="5"/>
        <end position="324"/>
    </location>
</feature>
<dbReference type="NCBIfam" id="TIGR01179">
    <property type="entry name" value="galE"/>
    <property type="match status" value="1"/>
</dbReference>
<evidence type="ECO:0000256" key="9">
    <source>
        <dbReference type="RuleBase" id="RU366046"/>
    </source>
</evidence>
<organism evidence="11 12">
    <name type="scientific">Rhodohalobacter barkolensis</name>
    <dbReference type="NCBI Taxonomy" id="2053187"/>
    <lineage>
        <taxon>Bacteria</taxon>
        <taxon>Pseudomonadati</taxon>
        <taxon>Balneolota</taxon>
        <taxon>Balneolia</taxon>
        <taxon>Balneolales</taxon>
        <taxon>Balneolaceae</taxon>
        <taxon>Rhodohalobacter</taxon>
    </lineage>
</organism>
<proteinExistence type="inferred from homology"/>
<dbReference type="CDD" id="cd05247">
    <property type="entry name" value="UDP_G4E_1_SDR_e"/>
    <property type="match status" value="1"/>
</dbReference>
<keyword evidence="8 9" id="KW-0413">Isomerase</keyword>
<accession>A0A2N0VKI6</accession>
<comment type="pathway">
    <text evidence="3 9">Carbohydrate metabolism; galactose metabolism.</text>
</comment>
<dbReference type="RefSeq" id="WP_101071996.1">
    <property type="nucleotide sequence ID" value="NZ_PISP01000001.1"/>
</dbReference>
<evidence type="ECO:0000256" key="7">
    <source>
        <dbReference type="ARBA" id="ARBA00023027"/>
    </source>
</evidence>
<dbReference type="UniPathway" id="UPA00214"/>
<keyword evidence="7 9" id="KW-0520">NAD</keyword>
<evidence type="ECO:0000256" key="4">
    <source>
        <dbReference type="ARBA" id="ARBA00007637"/>
    </source>
</evidence>
<dbReference type="Gene3D" id="3.40.50.720">
    <property type="entry name" value="NAD(P)-binding Rossmann-like Domain"/>
    <property type="match status" value="1"/>
</dbReference>